<dbReference type="AlphaFoldDB" id="A0A5B8XXI9"/>
<reference evidence="2 3" key="1">
    <citation type="submission" date="2019-08" db="EMBL/GenBank/DDBJ databases">
        <authorList>
            <person name="Liang Q."/>
        </authorList>
    </citation>
    <scope>NUCLEOTIDE SEQUENCE [LARGE SCALE GENOMIC DNA]</scope>
    <source>
        <strain evidence="2 3">V1718</strain>
    </source>
</reference>
<dbReference type="EMBL" id="CP042467">
    <property type="protein sequence ID" value="QED30345.1"/>
    <property type="molecule type" value="Genomic_DNA"/>
</dbReference>
<keyword evidence="3" id="KW-1185">Reference proteome</keyword>
<keyword evidence="1" id="KW-0732">Signal</keyword>
<evidence type="ECO:0000313" key="3">
    <source>
        <dbReference type="Proteomes" id="UP000321595"/>
    </source>
</evidence>
<feature type="signal peptide" evidence="1">
    <location>
        <begin position="1"/>
        <end position="17"/>
    </location>
</feature>
<evidence type="ECO:0000313" key="2">
    <source>
        <dbReference type="EMBL" id="QED30345.1"/>
    </source>
</evidence>
<evidence type="ECO:0000256" key="1">
    <source>
        <dbReference type="SAM" id="SignalP"/>
    </source>
</evidence>
<dbReference type="KEGG" id="bbae:FRD01_14720"/>
<gene>
    <name evidence="2" type="ORF">FRD01_14720</name>
</gene>
<organism evidence="2 3">
    <name type="scientific">Microvenator marinus</name>
    <dbReference type="NCBI Taxonomy" id="2600177"/>
    <lineage>
        <taxon>Bacteria</taxon>
        <taxon>Deltaproteobacteria</taxon>
        <taxon>Bradymonadales</taxon>
        <taxon>Microvenatoraceae</taxon>
        <taxon>Microvenator</taxon>
    </lineage>
</organism>
<sequence>MLLLLALTFCFAGDAGAQDATQSEAVKEEKPKAKKKLTDKQIAKILIKESIDSYSGNCPCPYHSARNGSRCGKRSAYSRPGGASPLCYASDVSSEMIQEYRDSLTE</sequence>
<dbReference type="OrthoDB" id="5525214at2"/>
<name>A0A5B8XXI9_9DELT</name>
<accession>A0A5B8XXI9</accession>
<proteinExistence type="predicted"/>
<protein>
    <submittedName>
        <fullName evidence="2">Uncharacterized protein</fullName>
    </submittedName>
</protein>
<dbReference type="Proteomes" id="UP000321595">
    <property type="component" value="Chromosome"/>
</dbReference>
<feature type="chain" id="PRO_5022962267" evidence="1">
    <location>
        <begin position="18"/>
        <end position="106"/>
    </location>
</feature>